<dbReference type="RefSeq" id="WP_146915729.1">
    <property type="nucleotide sequence ID" value="NZ_CP042430.1"/>
</dbReference>
<dbReference type="Pfam" id="PF08882">
    <property type="entry name" value="Acetone_carb_G"/>
    <property type="match status" value="1"/>
</dbReference>
<accession>A0A5B8U0D6</accession>
<dbReference type="AlphaFoldDB" id="A0A5B8U0D6"/>
<dbReference type="OrthoDB" id="102473at2"/>
<evidence type="ECO:0000259" key="1">
    <source>
        <dbReference type="Pfam" id="PF02538"/>
    </source>
</evidence>
<dbReference type="GO" id="GO:0017168">
    <property type="term" value="F:5-oxoprolinase (ATP-hydrolyzing) activity"/>
    <property type="evidence" value="ECO:0007669"/>
    <property type="project" value="TreeGrafter"/>
</dbReference>
<dbReference type="Proteomes" id="UP000321805">
    <property type="component" value="Chromosome"/>
</dbReference>
<proteinExistence type="predicted"/>
<dbReference type="KEGG" id="bsol:FSW04_02050"/>
<keyword evidence="3" id="KW-1185">Reference proteome</keyword>
<feature type="domain" description="Hydantoinase B/oxoprolinase" evidence="1">
    <location>
        <begin position="7"/>
        <end position="564"/>
    </location>
</feature>
<dbReference type="PANTHER" id="PTHR11365">
    <property type="entry name" value="5-OXOPROLINASE RELATED"/>
    <property type="match status" value="1"/>
</dbReference>
<dbReference type="PANTHER" id="PTHR11365:SF23">
    <property type="entry name" value="HYPOTHETICAL 5-OXOPROLINASE (EUROFUNG)-RELATED"/>
    <property type="match status" value="1"/>
</dbReference>
<dbReference type="InterPro" id="IPR016750">
    <property type="entry name" value="Aceto_COase_bsu/gsu"/>
</dbReference>
<dbReference type="GO" id="GO:0005829">
    <property type="term" value="C:cytosol"/>
    <property type="evidence" value="ECO:0007669"/>
    <property type="project" value="TreeGrafter"/>
</dbReference>
<gene>
    <name evidence="2" type="ORF">FSW04_02050</name>
</gene>
<dbReference type="InterPro" id="IPR003692">
    <property type="entry name" value="Hydantoinase_B"/>
</dbReference>
<evidence type="ECO:0000313" key="3">
    <source>
        <dbReference type="Proteomes" id="UP000321805"/>
    </source>
</evidence>
<dbReference type="EMBL" id="CP042430">
    <property type="protein sequence ID" value="QEC46479.1"/>
    <property type="molecule type" value="Genomic_DNA"/>
</dbReference>
<sequence length="729" mass="77896">MATRDYDVIAAEVHRKALENLTQEMAITLVRTSGSPIVTDAKDFSTCLMDRKPEHLGFAAYVLFHLGSSLIGTQVIEELVAGGHDLRPGDGWVVNDPHTGGAMHQGDVSIIMPTFYKGEHLGWSFANMHVLDVGGVGISGYAPGAHDVWQEGMLFPPVRIIRDGAIDQEWEHYIAANVRAPGPVLNDIRSMIAANNTANTKLNQIVDEFGLEAHQQYCEINKDLSEQVLRERIAKIPDGVYEAVDWNEFDGHDGPDHLLELRLKMEVDGSTLRLNYSGVPQVDAFVNSAKGAMYGSAMTGLMTMLTYGDLPINGGIWRPVEVDLGEPGTIVNSVPPAPVSNAHSEVGMRACKLVKDVLNQALSLSDDPVLRGRVAGQCVDGFPANALFGANQHGGTSVIFYIDNASGAGGGAQSIQDGQDSYGLTCMTGCGIADVEVHEAADPVLFLWRRLVANSGGPGQMRGGQSLDQAYAIHYSDSMAGPGFNACAEVPPRGFGGGYPASAGDWHPVRGTNVTALLQADRLATPDRLEGVHEEARNKVTHLSLGRDDVFIARSGGGGGLGDPLLRSVETVFEDLDAGYVTPAHARAIYGVVLDDRGALDEAATAARRKEILRERIGGEPERELREPASVGVAVVRDNGSWACGSCAETLAPSGDNWRQGNVVMAEYGISERYAELEMRVRARTESPKVVLREHFCPSCAHALGVDVVTDDLETLPSPQVGVGAGVPA</sequence>
<dbReference type="Pfam" id="PF02538">
    <property type="entry name" value="Hydantoinase_B"/>
    <property type="match status" value="1"/>
</dbReference>
<organism evidence="2 3">
    <name type="scientific">Baekduia soli</name>
    <dbReference type="NCBI Taxonomy" id="496014"/>
    <lineage>
        <taxon>Bacteria</taxon>
        <taxon>Bacillati</taxon>
        <taxon>Actinomycetota</taxon>
        <taxon>Thermoleophilia</taxon>
        <taxon>Solirubrobacterales</taxon>
        <taxon>Baekduiaceae</taxon>
        <taxon>Baekduia</taxon>
    </lineage>
</organism>
<name>A0A5B8U0D6_9ACTN</name>
<evidence type="ECO:0000313" key="2">
    <source>
        <dbReference type="EMBL" id="QEC46479.1"/>
    </source>
</evidence>
<dbReference type="GO" id="GO:0006749">
    <property type="term" value="P:glutathione metabolic process"/>
    <property type="evidence" value="ECO:0007669"/>
    <property type="project" value="TreeGrafter"/>
</dbReference>
<protein>
    <submittedName>
        <fullName evidence="2">Hydantoinase B/oxoprolinase family protein</fullName>
    </submittedName>
</protein>
<reference evidence="2 3" key="1">
    <citation type="journal article" date="2018" name="J. Microbiol.">
        <title>Baekduia soli gen. nov., sp. nov., a novel bacterium isolated from the soil of Baekdu Mountain and proposal of a novel family name, Baekduiaceae fam. nov.</title>
        <authorList>
            <person name="An D.S."/>
            <person name="Siddiqi M.Z."/>
            <person name="Kim K.H."/>
            <person name="Yu H.S."/>
            <person name="Im W.T."/>
        </authorList>
    </citation>
    <scope>NUCLEOTIDE SEQUENCE [LARGE SCALE GENOMIC DNA]</scope>
    <source>
        <strain evidence="2 3">BR7-21</strain>
    </source>
</reference>
<dbReference type="InterPro" id="IPR045079">
    <property type="entry name" value="Oxoprolinase-like"/>
</dbReference>